<dbReference type="FunFam" id="1.20.1070.10:FF:000044">
    <property type="entry name" value="Opsin, ultraviolet-sensitive"/>
    <property type="match status" value="1"/>
</dbReference>
<dbReference type="RefSeq" id="XP_033348338.1">
    <property type="nucleotide sequence ID" value="XM_033492447.1"/>
</dbReference>
<keyword evidence="13" id="KW-0325">Glycoprotein</keyword>
<evidence type="ECO:0000256" key="17">
    <source>
        <dbReference type="SAM" id="Phobius"/>
    </source>
</evidence>
<comment type="function">
    <text evidence="16">Visual pigments are the light-absorbing molecules that mediate vision. They consist of an apoprotein, opsin, covalently linked to 11-cis-retinal.</text>
</comment>
<dbReference type="GO" id="GO:0007601">
    <property type="term" value="P:visual perception"/>
    <property type="evidence" value="ECO:0007669"/>
    <property type="project" value="UniProtKB-KW"/>
</dbReference>
<proteinExistence type="inferred from homology"/>
<evidence type="ECO:0000256" key="1">
    <source>
        <dbReference type="ARBA" id="ARBA00004141"/>
    </source>
</evidence>
<keyword evidence="4" id="KW-0716">Sensory transduction</keyword>
<feature type="transmembrane region" description="Helical" evidence="17">
    <location>
        <begin position="95"/>
        <end position="120"/>
    </location>
</feature>
<dbReference type="PRINTS" id="PR00237">
    <property type="entry name" value="GPCRRHODOPSN"/>
</dbReference>
<keyword evidence="14" id="KW-0807">Transducer</keyword>
<evidence type="ECO:0000256" key="8">
    <source>
        <dbReference type="ARBA" id="ARBA00022991"/>
    </source>
</evidence>
<dbReference type="InterPro" id="IPR027430">
    <property type="entry name" value="Retinal_BS"/>
</dbReference>
<dbReference type="InterPro" id="IPR050125">
    <property type="entry name" value="GPCR_opsins"/>
</dbReference>
<evidence type="ECO:0000259" key="18">
    <source>
        <dbReference type="PROSITE" id="PS50262"/>
    </source>
</evidence>
<comment type="similarity">
    <text evidence="2">Belongs to the G-protein coupled receptor 1 family.</text>
</comment>
<organism evidence="19 20">
    <name type="scientific">Bombus vosnesenskii</name>
    <dbReference type="NCBI Taxonomy" id="207650"/>
    <lineage>
        <taxon>Eukaryota</taxon>
        <taxon>Metazoa</taxon>
        <taxon>Ecdysozoa</taxon>
        <taxon>Arthropoda</taxon>
        <taxon>Hexapoda</taxon>
        <taxon>Insecta</taxon>
        <taxon>Pterygota</taxon>
        <taxon>Neoptera</taxon>
        <taxon>Endopterygota</taxon>
        <taxon>Hymenoptera</taxon>
        <taxon>Apocrita</taxon>
        <taxon>Aculeata</taxon>
        <taxon>Apoidea</taxon>
        <taxon>Anthophila</taxon>
        <taxon>Apidae</taxon>
        <taxon>Bombus</taxon>
        <taxon>Pyrobombus</taxon>
    </lineage>
</organism>
<dbReference type="InterPro" id="IPR001760">
    <property type="entry name" value="Opsin"/>
</dbReference>
<keyword evidence="8" id="KW-0157">Chromophore</keyword>
<evidence type="ECO:0000256" key="15">
    <source>
        <dbReference type="ARBA" id="ARBA00023305"/>
    </source>
</evidence>
<keyword evidence="7 17" id="KW-1133">Transmembrane helix</keyword>
<keyword evidence="9" id="KW-0297">G-protein coupled receptor</keyword>
<reference evidence="20" key="1">
    <citation type="submission" date="2025-08" db="UniProtKB">
        <authorList>
            <consortium name="RefSeq"/>
        </authorList>
    </citation>
    <scope>IDENTIFICATION</scope>
    <source>
        <tissue evidence="20">Muscle</tissue>
    </source>
</reference>
<sequence length="379" mass="43335">MLSHNETVVNGPLAFIGEETGYVPSMRERFLGWNVPPEHSDLVHPHWRGFIAPGKYWHIGFALIYSMLLVMSLVGNCCVIWIFSTSKPLRTASNMFIVSLAIFDIIMAFEMPMLVISSFMERMIGWEIGCDAYAVFGSISGMGQSITNAAIAFDRYRTISCPIDGRLNSKQAAIIIAFTWFWVTPFTVLPLLKVWGRFTTEGLLTTCSFDFLTEDQDTKVFVMSIFIWSYVIPLTFIVYFYSQLLQSIRNHERMLREQAKKMNVKSLVSNQDKERSVELRIAKVAFTIFFLFLLAWTPYATVAMIGAFGNRELLTPISTMLPALFAKTVSCIDPWIYAINHPRYRQELQKRCKWMGIHEPETTHDSASVQTEKIKSDDA</sequence>
<evidence type="ECO:0000313" key="19">
    <source>
        <dbReference type="Proteomes" id="UP000504631"/>
    </source>
</evidence>
<feature type="transmembrane region" description="Helical" evidence="17">
    <location>
        <begin position="320"/>
        <end position="340"/>
    </location>
</feature>
<dbReference type="GO" id="GO:0016020">
    <property type="term" value="C:membrane"/>
    <property type="evidence" value="ECO:0007669"/>
    <property type="project" value="UniProtKB-SubCell"/>
</dbReference>
<keyword evidence="6" id="KW-0681">Retinal protein</keyword>
<dbReference type="CTD" id="100121036"/>
<evidence type="ECO:0000256" key="4">
    <source>
        <dbReference type="ARBA" id="ARBA00022606"/>
    </source>
</evidence>
<dbReference type="Pfam" id="PF00001">
    <property type="entry name" value="7tm_1"/>
    <property type="match status" value="1"/>
</dbReference>
<dbReference type="AlphaFoldDB" id="A0A6J3K5I2"/>
<evidence type="ECO:0000256" key="7">
    <source>
        <dbReference type="ARBA" id="ARBA00022989"/>
    </source>
</evidence>
<evidence type="ECO:0000256" key="9">
    <source>
        <dbReference type="ARBA" id="ARBA00023040"/>
    </source>
</evidence>
<dbReference type="InterPro" id="IPR017452">
    <property type="entry name" value="GPCR_Rhodpsn_7TM"/>
</dbReference>
<protein>
    <submittedName>
        <fullName evidence="20">Opsin, blue-sensitive</fullName>
    </submittedName>
</protein>
<evidence type="ECO:0000256" key="6">
    <source>
        <dbReference type="ARBA" id="ARBA00022925"/>
    </source>
</evidence>
<dbReference type="GO" id="GO:0007602">
    <property type="term" value="P:phototransduction"/>
    <property type="evidence" value="ECO:0007669"/>
    <property type="project" value="UniProtKB-KW"/>
</dbReference>
<accession>A0A6J3K5I2</accession>
<gene>
    <name evidence="20" type="primary">LOC117232795</name>
</gene>
<feature type="transmembrane region" description="Helical" evidence="17">
    <location>
        <begin position="172"/>
        <end position="192"/>
    </location>
</feature>
<dbReference type="Gene3D" id="1.20.1070.10">
    <property type="entry name" value="Rhodopsin 7-helix transmembrane proteins"/>
    <property type="match status" value="1"/>
</dbReference>
<keyword evidence="10 17" id="KW-0472">Membrane</keyword>
<evidence type="ECO:0000256" key="10">
    <source>
        <dbReference type="ARBA" id="ARBA00023136"/>
    </source>
</evidence>
<comment type="subcellular location">
    <subcellularLocation>
        <location evidence="1">Membrane</location>
        <topology evidence="1">Multi-pass membrane protein</topology>
    </subcellularLocation>
</comment>
<keyword evidence="5 17" id="KW-0812">Transmembrane</keyword>
<dbReference type="GO" id="GO:0004930">
    <property type="term" value="F:G protein-coupled receptor activity"/>
    <property type="evidence" value="ECO:0007669"/>
    <property type="project" value="UniProtKB-KW"/>
</dbReference>
<dbReference type="Proteomes" id="UP000504631">
    <property type="component" value="Unplaced"/>
</dbReference>
<dbReference type="GO" id="GO:0009881">
    <property type="term" value="F:photoreceptor activity"/>
    <property type="evidence" value="ECO:0007669"/>
    <property type="project" value="UniProtKB-KW"/>
</dbReference>
<feature type="transmembrane region" description="Helical" evidence="17">
    <location>
        <begin position="132"/>
        <end position="151"/>
    </location>
</feature>
<dbReference type="GeneID" id="117232795"/>
<dbReference type="PROSITE" id="PS00238">
    <property type="entry name" value="OPSIN"/>
    <property type="match status" value="1"/>
</dbReference>
<evidence type="ECO:0000256" key="12">
    <source>
        <dbReference type="ARBA" id="ARBA00023170"/>
    </source>
</evidence>
<dbReference type="KEGG" id="bvk:117232795"/>
<keyword evidence="3" id="KW-0600">Photoreceptor protein</keyword>
<evidence type="ECO:0000256" key="2">
    <source>
        <dbReference type="ARBA" id="ARBA00010663"/>
    </source>
</evidence>
<evidence type="ECO:0000256" key="11">
    <source>
        <dbReference type="ARBA" id="ARBA00023157"/>
    </source>
</evidence>
<dbReference type="CDD" id="cd15079">
    <property type="entry name" value="7tmA_photoreceptors_insect"/>
    <property type="match status" value="1"/>
</dbReference>
<dbReference type="PANTHER" id="PTHR24240">
    <property type="entry name" value="OPSIN"/>
    <property type="match status" value="1"/>
</dbReference>
<dbReference type="InterPro" id="IPR000276">
    <property type="entry name" value="GPCR_Rhodpsn"/>
</dbReference>
<evidence type="ECO:0000256" key="13">
    <source>
        <dbReference type="ARBA" id="ARBA00023180"/>
    </source>
</evidence>
<dbReference type="SMART" id="SM01381">
    <property type="entry name" value="7TM_GPCR_Srsx"/>
    <property type="match status" value="1"/>
</dbReference>
<keyword evidence="11" id="KW-1015">Disulfide bond</keyword>
<feature type="domain" description="G-protein coupled receptors family 1 profile" evidence="18">
    <location>
        <begin position="75"/>
        <end position="337"/>
    </location>
</feature>
<dbReference type="SUPFAM" id="SSF81321">
    <property type="entry name" value="Family A G protein-coupled receptor-like"/>
    <property type="match status" value="1"/>
</dbReference>
<feature type="transmembrane region" description="Helical" evidence="17">
    <location>
        <begin position="56"/>
        <end position="83"/>
    </location>
</feature>
<name>A0A6J3K5I2_9HYME</name>
<evidence type="ECO:0000313" key="20">
    <source>
        <dbReference type="RefSeq" id="XP_033348338.1"/>
    </source>
</evidence>
<dbReference type="PROSITE" id="PS50262">
    <property type="entry name" value="G_PROTEIN_RECEP_F1_2"/>
    <property type="match status" value="1"/>
</dbReference>
<evidence type="ECO:0000256" key="16">
    <source>
        <dbReference type="ARBA" id="ARBA00053568"/>
    </source>
</evidence>
<evidence type="ECO:0000256" key="3">
    <source>
        <dbReference type="ARBA" id="ARBA00022543"/>
    </source>
</evidence>
<feature type="transmembrane region" description="Helical" evidence="17">
    <location>
        <begin position="220"/>
        <end position="241"/>
    </location>
</feature>
<evidence type="ECO:0000256" key="5">
    <source>
        <dbReference type="ARBA" id="ARBA00022692"/>
    </source>
</evidence>
<feature type="transmembrane region" description="Helical" evidence="17">
    <location>
        <begin position="284"/>
        <end position="308"/>
    </location>
</feature>
<keyword evidence="12" id="KW-0675">Receptor</keyword>
<keyword evidence="19" id="KW-1185">Reference proteome</keyword>
<keyword evidence="15" id="KW-0844">Vision</keyword>
<evidence type="ECO:0000256" key="14">
    <source>
        <dbReference type="ARBA" id="ARBA00023224"/>
    </source>
</evidence>
<dbReference type="PRINTS" id="PR00577">
    <property type="entry name" value="OPSINRH3RH4"/>
</dbReference>